<organism evidence="2 3">
    <name type="scientific">Pseudomonas nitroreducens</name>
    <dbReference type="NCBI Taxonomy" id="46680"/>
    <lineage>
        <taxon>Bacteria</taxon>
        <taxon>Pseudomonadati</taxon>
        <taxon>Pseudomonadota</taxon>
        <taxon>Gammaproteobacteria</taxon>
        <taxon>Pseudomonadales</taxon>
        <taxon>Pseudomonadaceae</taxon>
        <taxon>Pseudomonas</taxon>
    </lineage>
</organism>
<protein>
    <submittedName>
        <fullName evidence="2">Prophage DNA circulation protein</fullName>
    </submittedName>
</protein>
<dbReference type="Pfam" id="PF07157">
    <property type="entry name" value="DNA_circ_N"/>
    <property type="match status" value="1"/>
</dbReference>
<dbReference type="PANTHER" id="PTHR37829">
    <property type="entry name" value="PHAGE-LIKE ELEMENT PBSX PROTEIN XKDT"/>
    <property type="match status" value="1"/>
</dbReference>
<accession>A0A7W7KIX8</accession>
<dbReference type="RefSeq" id="WP_184588658.1">
    <property type="nucleotide sequence ID" value="NZ_JACHLI010000006.1"/>
</dbReference>
<proteinExistence type="predicted"/>
<name>A0A7W7KIX8_PSENT</name>
<dbReference type="PANTHER" id="PTHR37829:SF3">
    <property type="entry name" value="PROTEIN JAYE-RELATED"/>
    <property type="match status" value="1"/>
</dbReference>
<reference evidence="2 3" key="1">
    <citation type="submission" date="2020-08" db="EMBL/GenBank/DDBJ databases">
        <title>Functional genomics of gut bacteria from endangered species of beetles.</title>
        <authorList>
            <person name="Carlos-Shanley C."/>
        </authorList>
    </citation>
    <scope>NUCLEOTIDE SEQUENCE [LARGE SCALE GENOMIC DNA]</scope>
    <source>
        <strain evidence="2 3">S00179</strain>
    </source>
</reference>
<evidence type="ECO:0000313" key="2">
    <source>
        <dbReference type="EMBL" id="MBB4863355.1"/>
    </source>
</evidence>
<evidence type="ECO:0000259" key="1">
    <source>
        <dbReference type="Pfam" id="PF07157"/>
    </source>
</evidence>
<sequence>MSLLSDIASIASAAGQNWQGSLYRASFRGVPFAVIGGEGRFGRRVSVHEYPGRDRPYVEDMGRSTRRYRMRGFLVMDSLVYGGGSVMAQRDALVKAAEQAGPGMLIHPTLGELNVSIPEGGLSVVERWDMGRYFEISLFFIEYGERVFPNVSSSSLNLLDSLASALGLSAALDFSRQVIGGVTTVLNSVEGVIRFGSAVVGAVVGVVAGFVELSSRASRDLRNITDLTALLTGDNGRYSNRNVSSAFVDSRKAKDDSATMADLLATNTSNRAAVDAANAELKSVAQALDAKSGDQFTAAAQSSVETLAASIPDPGTAISLLGEIASYSPSKPTSSSAVGVGQSVAQGATSALIRRYAIAAMTRAVSTYAPNSNDEAMSTLRYVTAIIDAEILVAGNNGDDDSYSSLRDLRKGVVATLTSTGATLPQLQEFTFRAPMSSLAMASRLYGDASREDELVEQADPIHPAFMPVTVKALSS</sequence>
<comment type="caution">
    <text evidence="2">The sequence shown here is derived from an EMBL/GenBank/DDBJ whole genome shotgun (WGS) entry which is preliminary data.</text>
</comment>
<feature type="domain" description="DNA circulation N-terminal" evidence="1">
    <location>
        <begin position="23"/>
        <end position="115"/>
    </location>
</feature>
<dbReference type="EMBL" id="JACHLI010000006">
    <property type="protein sequence ID" value="MBB4863355.1"/>
    <property type="molecule type" value="Genomic_DNA"/>
</dbReference>
<dbReference type="AlphaFoldDB" id="A0A7W7KIX8"/>
<dbReference type="Proteomes" id="UP000566995">
    <property type="component" value="Unassembled WGS sequence"/>
</dbReference>
<evidence type="ECO:0000313" key="3">
    <source>
        <dbReference type="Proteomes" id="UP000566995"/>
    </source>
</evidence>
<dbReference type="InterPro" id="IPR052399">
    <property type="entry name" value="Phage_Baseplate_Assmbl_Protein"/>
</dbReference>
<dbReference type="InterPro" id="IPR009826">
    <property type="entry name" value="DNA_circ_N"/>
</dbReference>
<gene>
    <name evidence="2" type="ORF">HNP46_002202</name>
</gene>